<keyword evidence="1" id="KW-1133">Transmembrane helix</keyword>
<dbReference type="EMBL" id="AWXE01000001">
    <property type="protein sequence ID" value="ERL47176.1"/>
    <property type="molecule type" value="Genomic_DNA"/>
</dbReference>
<evidence type="ECO:0000313" key="2">
    <source>
        <dbReference type="EMBL" id="ERL47176.1"/>
    </source>
</evidence>
<keyword evidence="3" id="KW-1185">Reference proteome</keyword>
<organism evidence="2 3">
    <name type="scientific">Candidatus Micropelagius thuwalensis</name>
    <dbReference type="NCBI Taxonomy" id="1397666"/>
    <lineage>
        <taxon>Bacteria</taxon>
        <taxon>Pseudomonadati</taxon>
        <taxon>Pseudomonadota</taxon>
        <taxon>Alphaproteobacteria</taxon>
        <taxon>PS1 clade</taxon>
        <taxon>Candidatus Micropelagius</taxon>
    </lineage>
</organism>
<name>U2XWG3_9PROT</name>
<proteinExistence type="predicted"/>
<keyword evidence="1" id="KW-0472">Membrane</keyword>
<evidence type="ECO:0000256" key="1">
    <source>
        <dbReference type="SAM" id="Phobius"/>
    </source>
</evidence>
<dbReference type="STRING" id="1397666.RS24_00094"/>
<keyword evidence="1" id="KW-0812">Transmembrane</keyword>
<comment type="caution">
    <text evidence="2">The sequence shown here is derived from an EMBL/GenBank/DDBJ whole genome shotgun (WGS) entry which is preliminary data.</text>
</comment>
<evidence type="ECO:0000313" key="3">
    <source>
        <dbReference type="Proteomes" id="UP000016762"/>
    </source>
</evidence>
<feature type="transmembrane region" description="Helical" evidence="1">
    <location>
        <begin position="12"/>
        <end position="35"/>
    </location>
</feature>
<gene>
    <name evidence="2" type="ORF">RS24_00094</name>
</gene>
<protein>
    <submittedName>
        <fullName evidence="2">HupE / UreJ protein</fullName>
    </submittedName>
</protein>
<dbReference type="AlphaFoldDB" id="U2XWG3"/>
<dbReference type="Proteomes" id="UP000016762">
    <property type="component" value="Unassembled WGS sequence"/>
</dbReference>
<dbReference type="PATRIC" id="fig|1397666.3.peg.86"/>
<dbReference type="eggNOG" id="COG5361">
    <property type="taxonomic scope" value="Bacteria"/>
</dbReference>
<accession>U2XWG3</accession>
<reference evidence="2 3" key="1">
    <citation type="journal article" date="2014" name="FEMS Microbiol. Ecol.">
        <title>Genomic differentiation among two strains of the PS1 clade isolated from geographically separated marine habitats.</title>
        <authorList>
            <person name="Jimenez-Infante F."/>
            <person name="Ngugi D.K."/>
            <person name="Alam I."/>
            <person name="Rashid M."/>
            <person name="Baalawi W."/>
            <person name="Kamau A.A."/>
            <person name="Bajic V.B."/>
            <person name="Stingl U."/>
        </authorList>
    </citation>
    <scope>NUCLEOTIDE SEQUENCE [LARGE SCALE GENOMIC DNA]</scope>
    <source>
        <strain evidence="2 3">RS24</strain>
    </source>
</reference>
<sequence>MAYMDLIIKHRLKFFILSLLVIGFVIIKLMPSFIFKSVLSANEGIGYSAVVSALSKAGNYIESETEPGSLDRAQGYRYALRRIEQWNGVFMSDHNALTPTISRCPSRLCKYGFDNPDAVYQTVGPVSSKYQYRVFGQKGNVSYITYQLFNIGPDGFGTSDTMESDALVYDDNGGYEIFLGAENLDNHPNFLQLPEQGGAGQLVIRSLIKDWNNEIEPTLNVEVLGLDKGVPATSTPLNMKMFDPRALGLGRIIENNIKAWREKIMNAPANSMPMPTAAKSGGSGGFITNHTAVMRFEVEPDEAVLIEVQKADVVYSNIQLSNMWGESLDYGSHLVSFNDAQAYLDADNVFRYVLAHKDPGVPNWLDTVGHSIGGVFVRFQSPKEELTQPAVKLVSFSDLKQYLPPDHPTVTPAQRAETIRARLSGLNRKKNPVYNRDIK</sequence>